<dbReference type="Gene3D" id="3.40.50.720">
    <property type="entry name" value="NAD(P)-binding Rossmann-like Domain"/>
    <property type="match status" value="1"/>
</dbReference>
<dbReference type="EMBL" id="CABO01000018">
    <property type="protein sequence ID" value="CBI01437.1"/>
    <property type="molecule type" value="Genomic_DNA"/>
</dbReference>
<dbReference type="SUPFAM" id="SSF50129">
    <property type="entry name" value="GroES-like"/>
    <property type="match status" value="1"/>
</dbReference>
<evidence type="ECO:0000256" key="1">
    <source>
        <dbReference type="ARBA" id="ARBA00022857"/>
    </source>
</evidence>
<dbReference type="InterPro" id="IPR013149">
    <property type="entry name" value="ADH-like_C"/>
</dbReference>
<evidence type="ECO:0000313" key="4">
    <source>
        <dbReference type="EMBL" id="CBI01437.1"/>
    </source>
</evidence>
<keyword evidence="1" id="KW-0521">NADP</keyword>
<reference evidence="4" key="1">
    <citation type="submission" date="2009-10" db="EMBL/GenBank/DDBJ databases">
        <title>Diversity of trophic interactions inside an arsenic-rich microbial ecosystem.</title>
        <authorList>
            <person name="Bertin P.N."/>
            <person name="Heinrich-Salmeron A."/>
            <person name="Pelletier E."/>
            <person name="Goulhen-Chollet F."/>
            <person name="Arsene-Ploetze F."/>
            <person name="Gallien S."/>
            <person name="Calteau A."/>
            <person name="Vallenet D."/>
            <person name="Casiot C."/>
            <person name="Chane-Woon-Ming B."/>
            <person name="Giloteaux L."/>
            <person name="Barakat M."/>
            <person name="Bonnefoy V."/>
            <person name="Bruneel O."/>
            <person name="Chandler M."/>
            <person name="Cleiss J."/>
            <person name="Duran R."/>
            <person name="Elbaz-Poulichet F."/>
            <person name="Fonknechten N."/>
            <person name="Lauga B."/>
            <person name="Mornico D."/>
            <person name="Ortet P."/>
            <person name="Schaeffer C."/>
            <person name="Siguier P."/>
            <person name="Alexander Thil Smith A."/>
            <person name="Van Dorsselaer A."/>
            <person name="Weissenbach J."/>
            <person name="Medigue C."/>
            <person name="Le Paslier D."/>
        </authorList>
    </citation>
    <scope>NUCLEOTIDE SEQUENCE</scope>
</reference>
<dbReference type="GO" id="GO:0016651">
    <property type="term" value="F:oxidoreductase activity, acting on NAD(P)H"/>
    <property type="evidence" value="ECO:0007669"/>
    <property type="project" value="TreeGrafter"/>
</dbReference>
<accession>E6Q2M7</accession>
<dbReference type="AlphaFoldDB" id="E6Q2M7"/>
<dbReference type="Pfam" id="PF08240">
    <property type="entry name" value="ADH_N"/>
    <property type="match status" value="1"/>
</dbReference>
<protein>
    <submittedName>
        <fullName evidence="4">Putative quinone oxidoreductase</fullName>
    </submittedName>
</protein>
<dbReference type="InterPro" id="IPR011032">
    <property type="entry name" value="GroES-like_sf"/>
</dbReference>
<dbReference type="PANTHER" id="PTHR48106:SF8">
    <property type="entry name" value="OS02G0805600 PROTEIN"/>
    <property type="match status" value="1"/>
</dbReference>
<sequence>MKYVGFDAPGDPSVLRLLDAPAPLPQAGELQIAVEAAGVSRADALGRRGLYPAPPGHSAILGLEVAGTVSLLGAGVDEWRVGDRVCALCNGGGYAERVVVPAGSALPLPENWSAIEGATLPENAFTAYDNLVNRAGLEPGDTLLIHGGTSGLGTMAIGIARALGARVFITAGSDRKCAKAIQLGAHRAINYRTMDFVASTLAYTNGRGVDIILDLVGGEYVARDLTALASEGRIVVLSTMGGSEALLDLTALLRKRARVIGSSLRGRSNAEKAQIAVDLQQAIWPLLAQRRPIAPVVDSVFPFAEAQKAHERLESSEHIGKIVLIPV</sequence>
<dbReference type="GO" id="GO:0070402">
    <property type="term" value="F:NADPH binding"/>
    <property type="evidence" value="ECO:0007669"/>
    <property type="project" value="TreeGrafter"/>
</dbReference>
<organism evidence="4">
    <name type="scientific">mine drainage metagenome</name>
    <dbReference type="NCBI Taxonomy" id="410659"/>
    <lineage>
        <taxon>unclassified sequences</taxon>
        <taxon>metagenomes</taxon>
        <taxon>ecological metagenomes</taxon>
    </lineage>
</organism>
<comment type="caution">
    <text evidence="4">The sequence shown here is derived from an EMBL/GenBank/DDBJ whole genome shotgun (WGS) entry which is preliminary data.</text>
</comment>
<dbReference type="SMART" id="SM00829">
    <property type="entry name" value="PKS_ER"/>
    <property type="match status" value="1"/>
</dbReference>
<dbReference type="InterPro" id="IPR013154">
    <property type="entry name" value="ADH-like_N"/>
</dbReference>
<gene>
    <name evidence="4" type="ORF">CARN4_0695</name>
</gene>
<feature type="domain" description="Enoyl reductase (ER)" evidence="3">
    <location>
        <begin position="10"/>
        <end position="324"/>
    </location>
</feature>
<evidence type="ECO:0000256" key="2">
    <source>
        <dbReference type="ARBA" id="ARBA00023002"/>
    </source>
</evidence>
<dbReference type="Gene3D" id="3.90.180.10">
    <property type="entry name" value="Medium-chain alcohol dehydrogenases, catalytic domain"/>
    <property type="match status" value="1"/>
</dbReference>
<dbReference type="Pfam" id="PF00107">
    <property type="entry name" value="ADH_zinc_N"/>
    <property type="match status" value="1"/>
</dbReference>
<dbReference type="PANTHER" id="PTHR48106">
    <property type="entry name" value="QUINONE OXIDOREDUCTASE PIG3-RELATED"/>
    <property type="match status" value="1"/>
</dbReference>
<dbReference type="SUPFAM" id="SSF51735">
    <property type="entry name" value="NAD(P)-binding Rossmann-fold domains"/>
    <property type="match status" value="1"/>
</dbReference>
<evidence type="ECO:0000259" key="3">
    <source>
        <dbReference type="SMART" id="SM00829"/>
    </source>
</evidence>
<dbReference type="InterPro" id="IPR036291">
    <property type="entry name" value="NAD(P)-bd_dom_sf"/>
</dbReference>
<dbReference type="NCBIfam" id="TIGR02824">
    <property type="entry name" value="quinone_pig3"/>
    <property type="match status" value="1"/>
</dbReference>
<dbReference type="InterPro" id="IPR014189">
    <property type="entry name" value="Quinone_OxRdtase_PIG3"/>
</dbReference>
<proteinExistence type="predicted"/>
<name>E6Q2M7_9ZZZZ</name>
<dbReference type="CDD" id="cd05276">
    <property type="entry name" value="p53_inducible_oxidoreductase"/>
    <property type="match status" value="1"/>
</dbReference>
<dbReference type="InterPro" id="IPR020843">
    <property type="entry name" value="ER"/>
</dbReference>
<keyword evidence="2" id="KW-0560">Oxidoreductase</keyword>